<name>A0A8F0FC10_9PHAE</name>
<proteinExistence type="predicted"/>
<reference evidence="1" key="1">
    <citation type="journal article" date="2021" name="Genome Biol. Evol.">
        <title>Genomic rearrangements and sequence evolution across brown algal organelles.</title>
        <authorList>
            <person name="Starko S."/>
            <person name="Bringloe T.T."/>
            <person name="Gomez M.S."/>
            <person name="Darby H."/>
            <person name="Graham S.W."/>
            <person name="Martone P.T."/>
        </authorList>
    </citation>
    <scope>NUCLEOTIDE SEQUENCE</scope>
</reference>
<evidence type="ECO:0000313" key="1">
    <source>
        <dbReference type="EMBL" id="QWK44408.1"/>
    </source>
</evidence>
<sequence>MRVSFLQLLFLFCLGLLFFADFPQLAKLVKQKIKFFNKRES</sequence>
<gene>
    <name evidence="1" type="primary">orf41</name>
</gene>
<organism evidence="1">
    <name type="scientific">Chorda asiatica</name>
    <dbReference type="NCBI Taxonomy" id="1281577"/>
    <lineage>
        <taxon>Eukaryota</taxon>
        <taxon>Sar</taxon>
        <taxon>Stramenopiles</taxon>
        <taxon>Ochrophyta</taxon>
        <taxon>PX clade</taxon>
        <taxon>Phaeophyceae</taxon>
        <taxon>Laminariales</taxon>
        <taxon>Chordaceae</taxon>
        <taxon>Chorda</taxon>
    </lineage>
</organism>
<protein>
    <submittedName>
        <fullName evidence="1">Uncharacterized protein</fullName>
    </submittedName>
</protein>
<accession>A0A8F0FC10</accession>
<geneLocation type="mitochondrion" evidence="1"/>
<keyword evidence="1" id="KW-0496">Mitochondrion</keyword>
<dbReference type="EMBL" id="MZ156050">
    <property type="protein sequence ID" value="QWK44408.1"/>
    <property type="molecule type" value="Genomic_DNA"/>
</dbReference>
<dbReference type="AlphaFoldDB" id="A0A8F0FC10"/>